<gene>
    <name evidence="1" type="ORF">E6A44_001050</name>
</gene>
<reference evidence="1 2" key="1">
    <citation type="submission" date="2024-12" db="EMBL/GenBank/DDBJ databases">
        <authorList>
            <person name="Hu S."/>
        </authorList>
    </citation>
    <scope>NUCLEOTIDE SEQUENCE [LARGE SCALE GENOMIC DNA]</scope>
    <source>
        <strain evidence="1 2">THG-T11</strain>
    </source>
</reference>
<name>A0ABW9J0T2_9SPHI</name>
<evidence type="ECO:0000313" key="1">
    <source>
        <dbReference type="EMBL" id="MFN0254141.1"/>
    </source>
</evidence>
<dbReference type="Proteomes" id="UP001517247">
    <property type="component" value="Unassembled WGS sequence"/>
</dbReference>
<keyword evidence="2" id="KW-1185">Reference proteome</keyword>
<protein>
    <submittedName>
        <fullName evidence="1">Uncharacterized protein</fullName>
    </submittedName>
</protein>
<proteinExistence type="predicted"/>
<accession>A0ABW9J0T2</accession>
<organism evidence="1 2">
    <name type="scientific">Pedobacter ureilyticus</name>
    <dbReference type="NCBI Taxonomy" id="1393051"/>
    <lineage>
        <taxon>Bacteria</taxon>
        <taxon>Pseudomonadati</taxon>
        <taxon>Bacteroidota</taxon>
        <taxon>Sphingobacteriia</taxon>
        <taxon>Sphingobacteriales</taxon>
        <taxon>Sphingobacteriaceae</taxon>
        <taxon>Pedobacter</taxon>
    </lineage>
</organism>
<comment type="caution">
    <text evidence="1">The sequence shown here is derived from an EMBL/GenBank/DDBJ whole genome shotgun (WGS) entry which is preliminary data.</text>
</comment>
<evidence type="ECO:0000313" key="2">
    <source>
        <dbReference type="Proteomes" id="UP001517247"/>
    </source>
</evidence>
<dbReference type="RefSeq" id="WP_138721320.1">
    <property type="nucleotide sequence ID" value="NZ_SSHJ02000001.1"/>
</dbReference>
<dbReference type="EMBL" id="SSHJ02000001">
    <property type="protein sequence ID" value="MFN0254141.1"/>
    <property type="molecule type" value="Genomic_DNA"/>
</dbReference>
<sequence>MENTGNDFSKFISLDEDIDLFLKRIDKIDWFSNCGKNYEAELHYDYVLEENIAIVQKNVAKTSNYAGIITIDNLFQEATHRTYSYLHNNDKINLSVENLEVNDWVQLRERIITKLNTYDVEKIDEKCYQSLEFKKPVDGFAFKLLVSAMMEIYCKRMFPEIPTFYEKIMQVYEDGHLITGWNGKFPSPYLFIAKPIDNKKGQLRIW</sequence>